<feature type="compositionally biased region" description="Low complexity" evidence="1">
    <location>
        <begin position="2437"/>
        <end position="2450"/>
    </location>
</feature>
<dbReference type="Proteomes" id="UP000268321">
    <property type="component" value="Unassembled WGS sequence"/>
</dbReference>
<feature type="region of interest" description="Disordered" evidence="1">
    <location>
        <begin position="1040"/>
        <end position="1068"/>
    </location>
</feature>
<feature type="compositionally biased region" description="Basic and acidic residues" evidence="1">
    <location>
        <begin position="1040"/>
        <end position="1066"/>
    </location>
</feature>
<evidence type="ECO:0000256" key="1">
    <source>
        <dbReference type="SAM" id="MobiDB-lite"/>
    </source>
</evidence>
<dbReference type="GO" id="GO:0030427">
    <property type="term" value="C:site of polarized growth"/>
    <property type="evidence" value="ECO:0007669"/>
    <property type="project" value="TreeGrafter"/>
</dbReference>
<evidence type="ECO:0000313" key="6">
    <source>
        <dbReference type="Proteomes" id="UP000268321"/>
    </source>
</evidence>
<feature type="region of interest" description="Disordered" evidence="1">
    <location>
        <begin position="2540"/>
        <end position="2574"/>
    </location>
</feature>
<dbReference type="InterPro" id="IPR029473">
    <property type="entry name" value="MOR2-PAG1_mid"/>
</dbReference>
<feature type="domain" description="Cell morphogenesis protein N-terminal" evidence="2">
    <location>
        <begin position="372"/>
        <end position="944"/>
    </location>
</feature>
<dbReference type="InterPro" id="IPR025481">
    <property type="entry name" value="Cell_Morphogen_C"/>
</dbReference>
<sequence length="2585" mass="285226">MGISAAPSVNLKVDSRKFGAHGRKTSRSTEDSGIVAPVGVAGAVSPLVAQTALSTSHLTSLDEFSLKSDAFGISPVQNTPSGPLDAVGRTLDTKISPDAAHGARPLVAQVAVVPQLPSAYTEDVSAQSTPPLLILPLPPQLSRQLKASPQLPSPPTKSLRLAAAQETEFSQMRRLMATEMKNPAEYSLHILFTQFVRHAERKLNRFIDHPLDSEPPILELLAEGVDPQFDNMIASLGYIAKREPKPVMDSVMYWRKSKSGVASMAYAEVERVMEIARMAHVSAARDDGCLSPALSTNSGARSKRTLSLVRRRSPQKPPHRHNASAAVSVFPALERVSSAPRVLNRLVSSDAARQQFYDDEIAQARATAIQAERKSLASIYILCRVLIEVLRQALAMEPELRNKLEEIVFNQLKTTDPVATSESFVRLANWNLFAELLGHMSEKLFVNVSDRFIADLEKVPECVPYEDEPRLHLLIHGMRCLRLTNYPLERFEEGAEFVQLLTKFFCHSKSHTIVYAYADVLSSLLLLLVPKLTAEANHPLWVEAIAQIYAKAHRLWQALVHSASALALSYLPRNAYGAEENSDWDMLLTLMTSALCVSAKELFASRWFGLIEANAGKFKPKVDASAKVKLLVCISRLVWVYINRLPDTLNNTVKRLDSLFDVLFFGAGVAGKKQLWLVADLRLVNPLCEIIRIVGYQHYNYVLENVLLRLLRASFGGSSLEGAAPEKLVVVVNTYMLCLRDHRLGTRPEFPSDEHYSKMLRASDRALDNYAAHEEIRWHFAALLKLVDAQCGVSAWTQSEPAIATIGVSRSLSSAFNFGLDFGPAAKDALVGLLVALLDACAWSIAPVLCDKGTQALDFSYQALVEVLVRNCIHEHATVAGAALRALARLASQRNAGNLLTIYARIAFRISEKPGHSYDDVVYFNSTSFLRLLRVYVELLRCWLHLFLAAGADDKSLVGDDTLDDLYQINFKAPDLTNLDAPAKLKPYEELEWKKIVTVIEAVEGNGLFFLCSGDSRVRLCAVAILQIVEQFDQCIYDRTDEHPTDAPTRDGEGTRDEREGEERSPEPLFARGHARTLSKYVADEGTRLVQVIDNIDLLDLLKPVKKEISGAEKARLSKLDGKRGLVFRLASSDNSIDTSIWFRIYAALLDILFEKCPIAVALCRSIVCARLVQMHELVVTYADSLRSYALSLFVRLVPGVPPELMVTHWKLYLVFACCLLTTTNDQVISLPQQPSQGRKKQLPMYIQYQKITSAKSVFRIVLPLLSAPLTLVREAVVAGLSAVNINIVRTLTENLPRAVSEWPTDAKCRDAADDLVRIEVVHILSIVTHRLRLHPALYADDVTLANLVKIIKDAKNFLVAPAVQVLPEFQRLRCYFCVLLENVYTGVRDTPAGDRWFPFEARIGCFNFLREWCGFGDARAVVDERFAVMTKKAQGAKEPAAMLATLDCGRRAFQAAALSCMATLCAGSLVQPVGTQPVGAQPIAVLSFGVRLLMRWVHDVLSFDSPRVLEIGRTALRNILAANASNDDIYSETLAQCVAPASSLAVREVYLKHLVDAFVRHRARDRAPPDLFCACLFLIGCDSLDMRSAALACIQHIDAEYYKTGAAQHVAETVCLVTRVVYKRALTEMARLFAAVRANDAHALISYLCKYLLGVDTSTKRDILVCMIPWVQTVELRVAGTAAGAGVVQTALPDRDPDAPAAPDTPEAALDAPSAMVVNNLFEITVRFEADYGAEIHALWAALAETNADVIFNYIIDQCLRRRNAEFVAHARLLVAHLVLASPDAGAIMDRLVHNLVPKAMVPPSASTRTEPEPHAFAYLANLAAWSAEPKEAIFSLGQLSMVFLEDLLRASGGPVERHLALLLHVSFSLLDHYLPLVQELAVSLLVHLLQLLVPHVDKTQRIVRALRSKSPHTHLWVYDDFCGGKNGGITPKNMDYTMRTVLELFTPAFPALQKEWSRISLKWATSCAVRHVACRSFQFFRLLLSYLDQPMLKDMLHRLSNTIADKSADIQGFSMQILMALNAITAELDSEKLIDLPQLFWAGVACLSTVHEHEFIETISMMSKFVSKIDLDSPDTISCLVATFPPKWDGRFDGLQDLVTVGLRSSSAWTVTLRFLDRLTLLQDSDVIGSGDRRLVTVVVANLPRFLHAMDSASVGTDVEEMCVLVSSMALARGKTGLSRILDSLAKNRFRLKKDFLKQIVLALRDSFFPAHEAHALVLLLNFLSNKIAWVRLETLAALKHVFPAVDFLRDEFRGLGADLIAPFLRLLLTEHAEKALEVMDEAGLISGSQLDKDILRMSMGSVSMRREYEQTPTLFGIPDPTGWAVPMPAVAASRTRHNVHAVFATCRSSSAVVDEKAADAVDREQIQFLREDYRAPARDYTDATSLSVDVSGASLSNVWAALDDFDSFFTRSLETRPQHNSPSGIRVKSQHAHGTSVDTGTSGSGASDNLSPVDADSVPQVYDKKALVILNQILARTQSNASFKSGILEPADSPVLAGRSEVPAAKRSYIPFRNSRFAKTRASATLGMVSAGAFEQASPVTPSRGSAASAPHSAAPSGSPQDTITPELRGETKRFDLLKRRW</sequence>
<feature type="region of interest" description="Disordered" evidence="1">
    <location>
        <begin position="292"/>
        <end position="323"/>
    </location>
</feature>
<evidence type="ECO:0000313" key="5">
    <source>
        <dbReference type="EMBL" id="RKP30202.1"/>
    </source>
</evidence>
<dbReference type="Pfam" id="PF14225">
    <property type="entry name" value="MOR2-PAG1_C"/>
    <property type="match status" value="1"/>
</dbReference>
<dbReference type="EMBL" id="ML004463">
    <property type="protein sequence ID" value="RKP30202.1"/>
    <property type="molecule type" value="Genomic_DNA"/>
</dbReference>
<name>A0A4P9ZCW2_9ASCO</name>
<feature type="region of interest" description="Disordered" evidence="1">
    <location>
        <begin position="2417"/>
        <end position="2455"/>
    </location>
</feature>
<evidence type="ECO:0000259" key="2">
    <source>
        <dbReference type="Pfam" id="PF14222"/>
    </source>
</evidence>
<feature type="domain" description="Cell morphogenesis central region" evidence="4">
    <location>
        <begin position="1952"/>
        <end position="1986"/>
    </location>
</feature>
<dbReference type="PANTHER" id="PTHR12295">
    <property type="entry name" value="FURRY-RELATED"/>
    <property type="match status" value="1"/>
</dbReference>
<dbReference type="SUPFAM" id="SSF48371">
    <property type="entry name" value="ARM repeat"/>
    <property type="match status" value="2"/>
</dbReference>
<dbReference type="InterPro" id="IPR016024">
    <property type="entry name" value="ARM-type_fold"/>
</dbReference>
<dbReference type="PANTHER" id="PTHR12295:SF30">
    <property type="entry name" value="PROTEIN FURRY"/>
    <property type="match status" value="1"/>
</dbReference>
<dbReference type="GO" id="GO:0005938">
    <property type="term" value="C:cell cortex"/>
    <property type="evidence" value="ECO:0007669"/>
    <property type="project" value="TreeGrafter"/>
</dbReference>
<dbReference type="InterPro" id="IPR025614">
    <property type="entry name" value="Cell_morpho_N"/>
</dbReference>
<dbReference type="InterPro" id="IPR039867">
    <property type="entry name" value="Furry/Tao3/Mor2"/>
</dbReference>
<dbReference type="GO" id="GO:0000902">
    <property type="term" value="P:cell morphogenesis"/>
    <property type="evidence" value="ECO:0007669"/>
    <property type="project" value="InterPro"/>
</dbReference>
<evidence type="ECO:0000259" key="3">
    <source>
        <dbReference type="Pfam" id="PF14225"/>
    </source>
</evidence>
<dbReference type="Pfam" id="PF14228">
    <property type="entry name" value="MOR2-PAG1_mid"/>
    <property type="match status" value="1"/>
</dbReference>
<protein>
    <submittedName>
        <fullName evidence="5">Transcriptional activator leucine zipper</fullName>
    </submittedName>
</protein>
<evidence type="ECO:0000259" key="4">
    <source>
        <dbReference type="Pfam" id="PF14228"/>
    </source>
</evidence>
<feature type="compositionally biased region" description="Basic residues" evidence="1">
    <location>
        <begin position="301"/>
        <end position="322"/>
    </location>
</feature>
<dbReference type="OrthoDB" id="6287725at2759"/>
<feature type="domain" description="Cell morphogenesis protein C-terminal" evidence="3">
    <location>
        <begin position="2039"/>
        <end position="2289"/>
    </location>
</feature>
<proteinExistence type="predicted"/>
<keyword evidence="6" id="KW-1185">Reference proteome</keyword>
<reference evidence="6" key="1">
    <citation type="journal article" date="2018" name="Nat. Microbiol.">
        <title>Leveraging single-cell genomics to expand the fungal tree of life.</title>
        <authorList>
            <person name="Ahrendt S.R."/>
            <person name="Quandt C.A."/>
            <person name="Ciobanu D."/>
            <person name="Clum A."/>
            <person name="Salamov A."/>
            <person name="Andreopoulos B."/>
            <person name="Cheng J.F."/>
            <person name="Woyke T."/>
            <person name="Pelin A."/>
            <person name="Henrissat B."/>
            <person name="Reynolds N.K."/>
            <person name="Benny G.L."/>
            <person name="Smith M.E."/>
            <person name="James T.Y."/>
            <person name="Grigoriev I.V."/>
        </authorList>
    </citation>
    <scope>NUCLEOTIDE SEQUENCE [LARGE SCALE GENOMIC DNA]</scope>
    <source>
        <strain evidence="6">Baker2002</strain>
    </source>
</reference>
<organism evidence="5 6">
    <name type="scientific">Metschnikowia bicuspidata</name>
    <dbReference type="NCBI Taxonomy" id="27322"/>
    <lineage>
        <taxon>Eukaryota</taxon>
        <taxon>Fungi</taxon>
        <taxon>Dikarya</taxon>
        <taxon>Ascomycota</taxon>
        <taxon>Saccharomycotina</taxon>
        <taxon>Pichiomycetes</taxon>
        <taxon>Metschnikowiaceae</taxon>
        <taxon>Metschnikowia</taxon>
    </lineage>
</organism>
<feature type="compositionally biased region" description="Low complexity" evidence="1">
    <location>
        <begin position="2545"/>
        <end position="2563"/>
    </location>
</feature>
<gene>
    <name evidence="5" type="ORF">METBISCDRAFT_16753</name>
</gene>
<dbReference type="Pfam" id="PF14222">
    <property type="entry name" value="MOR2-PAG1_N"/>
    <property type="match status" value="1"/>
</dbReference>
<accession>A0A4P9ZCW2</accession>